<dbReference type="EMBL" id="JAAFYZ010000249">
    <property type="protein sequence ID" value="MBS2553368.1"/>
    <property type="molecule type" value="Genomic_DNA"/>
</dbReference>
<comment type="caution">
    <text evidence="1">The sequence shown here is derived from an EMBL/GenBank/DDBJ whole genome shotgun (WGS) entry which is preliminary data.</text>
</comment>
<evidence type="ECO:0000313" key="1">
    <source>
        <dbReference type="EMBL" id="MBS2553368.1"/>
    </source>
</evidence>
<keyword evidence="2" id="KW-1185">Reference proteome</keyword>
<protein>
    <submittedName>
        <fullName evidence="1">Uncharacterized protein</fullName>
    </submittedName>
</protein>
<name>A0ABS5L4U2_9ACTN</name>
<organism evidence="1 2">
    <name type="scientific">Catenulispora pinistramenti</name>
    <dbReference type="NCBI Taxonomy" id="2705254"/>
    <lineage>
        <taxon>Bacteria</taxon>
        <taxon>Bacillati</taxon>
        <taxon>Actinomycetota</taxon>
        <taxon>Actinomycetes</taxon>
        <taxon>Catenulisporales</taxon>
        <taxon>Catenulisporaceae</taxon>
        <taxon>Catenulispora</taxon>
    </lineage>
</organism>
<accession>A0ABS5L4U2</accession>
<dbReference type="Proteomes" id="UP000730482">
    <property type="component" value="Unassembled WGS sequence"/>
</dbReference>
<dbReference type="RefSeq" id="WP_212019837.1">
    <property type="nucleotide sequence ID" value="NZ_JAAFYZ010000249.1"/>
</dbReference>
<gene>
    <name evidence="1" type="ORF">KGQ19_41595</name>
</gene>
<evidence type="ECO:0000313" key="2">
    <source>
        <dbReference type="Proteomes" id="UP000730482"/>
    </source>
</evidence>
<sequence length="101" mass="11191">MMERKGQTVREVSSWLAPFATPAVMVVPPVVTHLRVDDIRGREWTVRLLKIDELPALAEIRGEGRTDTVLPKEIGILGTPANIGNMSGALKRFLDPDERST</sequence>
<proteinExistence type="predicted"/>
<reference evidence="1 2" key="1">
    <citation type="submission" date="2020-02" db="EMBL/GenBank/DDBJ databases">
        <title>Acidophilic actinobacteria isolated from forest soil.</title>
        <authorList>
            <person name="Golinska P."/>
        </authorList>
    </citation>
    <scope>NUCLEOTIDE SEQUENCE [LARGE SCALE GENOMIC DNA]</scope>
    <source>
        <strain evidence="1 2">NL8</strain>
    </source>
</reference>